<keyword evidence="2" id="KW-1185">Reference proteome</keyword>
<dbReference type="EMBL" id="JAAPAO010002033">
    <property type="protein sequence ID" value="KAF4648354.1"/>
    <property type="molecule type" value="Genomic_DNA"/>
</dbReference>
<name>A0A7J6KN43_PERCH</name>
<dbReference type="SUPFAM" id="SSF55729">
    <property type="entry name" value="Acyl-CoA N-acyltransferases (Nat)"/>
    <property type="match status" value="1"/>
</dbReference>
<feature type="non-terminal residue" evidence="1">
    <location>
        <position position="1"/>
    </location>
</feature>
<comment type="caution">
    <text evidence="1">The sequence shown here is derived from an EMBL/GenBank/DDBJ whole genome shotgun (WGS) entry which is preliminary data.</text>
</comment>
<feature type="non-terminal residue" evidence="1">
    <location>
        <position position="113"/>
    </location>
</feature>
<evidence type="ECO:0000313" key="1">
    <source>
        <dbReference type="EMBL" id="KAF4648354.1"/>
    </source>
</evidence>
<gene>
    <name evidence="1" type="ORF">FOL47_003393</name>
</gene>
<dbReference type="Proteomes" id="UP000591131">
    <property type="component" value="Unassembled WGS sequence"/>
</dbReference>
<accession>A0A7J6KN43</accession>
<protein>
    <submittedName>
        <fullName evidence="1">Uncharacterized protein</fullName>
    </submittedName>
</protein>
<dbReference type="Gene3D" id="3.40.630.30">
    <property type="match status" value="1"/>
</dbReference>
<dbReference type="AlphaFoldDB" id="A0A7J6KN43"/>
<reference evidence="1 2" key="1">
    <citation type="submission" date="2020-04" db="EMBL/GenBank/DDBJ databases">
        <title>Perkinsus chesapeaki whole genome sequence.</title>
        <authorList>
            <person name="Bogema D.R."/>
        </authorList>
    </citation>
    <scope>NUCLEOTIDE SEQUENCE [LARGE SCALE GENOMIC DNA]</scope>
    <source>
        <strain evidence="1">ATCC PRA-425</strain>
    </source>
</reference>
<organism evidence="1 2">
    <name type="scientific">Perkinsus chesapeaki</name>
    <name type="common">Clam parasite</name>
    <name type="synonym">Perkinsus andrewsi</name>
    <dbReference type="NCBI Taxonomy" id="330153"/>
    <lineage>
        <taxon>Eukaryota</taxon>
        <taxon>Sar</taxon>
        <taxon>Alveolata</taxon>
        <taxon>Perkinsozoa</taxon>
        <taxon>Perkinsea</taxon>
        <taxon>Perkinsida</taxon>
        <taxon>Perkinsidae</taxon>
        <taxon>Perkinsus</taxon>
    </lineage>
</organism>
<dbReference type="InterPro" id="IPR016181">
    <property type="entry name" value="Acyl_CoA_acyltransferase"/>
</dbReference>
<evidence type="ECO:0000313" key="2">
    <source>
        <dbReference type="Proteomes" id="UP000591131"/>
    </source>
</evidence>
<proteinExistence type="predicted"/>
<sequence length="113" mass="13022">PANSTDRWKQKPLADWEHAYVAVYNGTEYAGIPSESHHKEVIGLVTFKVQERPTYLNLHLPEGTRQYGNFVYIASVDVKEEEEYRPIAAWLEVEPNNRAAIKLYRNTGFEKIG</sequence>